<accession>A0A816QA35</accession>
<proteinExistence type="predicted"/>
<dbReference type="Proteomes" id="UP000676336">
    <property type="component" value="Unassembled WGS sequence"/>
</dbReference>
<dbReference type="EMBL" id="CAJNRE010006603">
    <property type="protein sequence ID" value="CAF2057108.1"/>
    <property type="molecule type" value="Genomic_DNA"/>
</dbReference>
<feature type="compositionally biased region" description="Polar residues" evidence="1">
    <location>
        <begin position="41"/>
        <end position="54"/>
    </location>
</feature>
<feature type="region of interest" description="Disordered" evidence="1">
    <location>
        <begin position="32"/>
        <end position="54"/>
    </location>
</feature>
<gene>
    <name evidence="2" type="ORF">MBJ925_LOCUS14204</name>
    <name evidence="3" type="ORF">SMN809_LOCUS40757</name>
</gene>
<evidence type="ECO:0000256" key="1">
    <source>
        <dbReference type="SAM" id="MobiDB-lite"/>
    </source>
</evidence>
<dbReference type="Proteomes" id="UP000663824">
    <property type="component" value="Unassembled WGS sequence"/>
</dbReference>
<feature type="region of interest" description="Disordered" evidence="1">
    <location>
        <begin position="122"/>
        <end position="155"/>
    </location>
</feature>
<evidence type="ECO:0000313" key="2">
    <source>
        <dbReference type="EMBL" id="CAF2057108.1"/>
    </source>
</evidence>
<feature type="compositionally biased region" description="Low complexity" evidence="1">
    <location>
        <begin position="123"/>
        <end position="138"/>
    </location>
</feature>
<evidence type="ECO:0000313" key="4">
    <source>
        <dbReference type="Proteomes" id="UP000663824"/>
    </source>
</evidence>
<dbReference type="AlphaFoldDB" id="A0A816QA35"/>
<organism evidence="2 4">
    <name type="scientific">Rotaria magnacalcarata</name>
    <dbReference type="NCBI Taxonomy" id="392030"/>
    <lineage>
        <taxon>Eukaryota</taxon>
        <taxon>Metazoa</taxon>
        <taxon>Spiralia</taxon>
        <taxon>Gnathifera</taxon>
        <taxon>Rotifera</taxon>
        <taxon>Eurotatoria</taxon>
        <taxon>Bdelloidea</taxon>
        <taxon>Philodinida</taxon>
        <taxon>Philodinidae</taxon>
        <taxon>Rotaria</taxon>
    </lineage>
</organism>
<sequence length="155" mass="18040">MKSLIKPPPPRNSWELLLDDYLKHSNVKTNLPFELSPNSPPLKQQSTNPLSQPVSPNLFHETFLPSSYYQYPQYSSYAPYEISSCLPPRRYKMTLDELVHLISQVGRSDLYREMVQYVKAQQTSASTHANTNSSNINTYSKRRRRRRTTTTEPFL</sequence>
<name>A0A816QA35_9BILA</name>
<comment type="caution">
    <text evidence="2">The sequence shown here is derived from an EMBL/GenBank/DDBJ whole genome shotgun (WGS) entry which is preliminary data.</text>
</comment>
<evidence type="ECO:0000313" key="3">
    <source>
        <dbReference type="EMBL" id="CAF4642602.1"/>
    </source>
</evidence>
<reference evidence="2" key="1">
    <citation type="submission" date="2021-02" db="EMBL/GenBank/DDBJ databases">
        <authorList>
            <person name="Nowell W R."/>
        </authorList>
    </citation>
    <scope>NUCLEOTIDE SEQUENCE</scope>
</reference>
<dbReference type="EMBL" id="CAJOBI010113114">
    <property type="protein sequence ID" value="CAF4642602.1"/>
    <property type="molecule type" value="Genomic_DNA"/>
</dbReference>
<protein>
    <submittedName>
        <fullName evidence="2">Uncharacterized protein</fullName>
    </submittedName>
</protein>